<feature type="compositionally biased region" description="Basic residues" evidence="9">
    <location>
        <begin position="919"/>
        <end position="931"/>
    </location>
</feature>
<feature type="compositionally biased region" description="Low complexity" evidence="9">
    <location>
        <begin position="855"/>
        <end position="874"/>
    </location>
</feature>
<feature type="compositionally biased region" description="Polar residues" evidence="9">
    <location>
        <begin position="519"/>
        <end position="534"/>
    </location>
</feature>
<evidence type="ECO:0000256" key="9">
    <source>
        <dbReference type="SAM" id="MobiDB-lite"/>
    </source>
</evidence>
<evidence type="ECO:0000256" key="10">
    <source>
        <dbReference type="SAM" id="Phobius"/>
    </source>
</evidence>
<feature type="domain" description="SMP-LTD" evidence="11">
    <location>
        <begin position="276"/>
        <end position="467"/>
    </location>
</feature>
<evidence type="ECO:0000313" key="12">
    <source>
        <dbReference type="EMBL" id="KAF2752036.1"/>
    </source>
</evidence>
<feature type="compositionally biased region" description="Polar residues" evidence="9">
    <location>
        <begin position="569"/>
        <end position="578"/>
    </location>
</feature>
<dbReference type="InterPro" id="IPR031468">
    <property type="entry name" value="SMP_LBD"/>
</dbReference>
<feature type="region of interest" description="Disordered" evidence="9">
    <location>
        <begin position="970"/>
        <end position="1018"/>
    </location>
</feature>
<evidence type="ECO:0000259" key="11">
    <source>
        <dbReference type="PROSITE" id="PS51847"/>
    </source>
</evidence>
<comment type="subcellular location">
    <subcellularLocation>
        <location evidence="1">Endoplasmic reticulum membrane</location>
    </subcellularLocation>
</comment>
<dbReference type="CDD" id="cd21675">
    <property type="entry name" value="SMP_TEX2"/>
    <property type="match status" value="1"/>
</dbReference>
<feature type="compositionally biased region" description="Low complexity" evidence="9">
    <location>
        <begin position="903"/>
        <end position="918"/>
    </location>
</feature>
<organism evidence="12 13">
    <name type="scientific">Sporormia fimetaria CBS 119925</name>
    <dbReference type="NCBI Taxonomy" id="1340428"/>
    <lineage>
        <taxon>Eukaryota</taxon>
        <taxon>Fungi</taxon>
        <taxon>Dikarya</taxon>
        <taxon>Ascomycota</taxon>
        <taxon>Pezizomycotina</taxon>
        <taxon>Dothideomycetes</taxon>
        <taxon>Pleosporomycetidae</taxon>
        <taxon>Pleosporales</taxon>
        <taxon>Sporormiaceae</taxon>
        <taxon>Sporormia</taxon>
    </lineage>
</organism>
<keyword evidence="7" id="KW-0446">Lipid-binding</keyword>
<dbReference type="GO" id="GO:1990456">
    <property type="term" value="P:mitochondrion-endoplasmic reticulum membrane tethering"/>
    <property type="evidence" value="ECO:0007669"/>
    <property type="project" value="TreeGrafter"/>
</dbReference>
<dbReference type="EMBL" id="MU006561">
    <property type="protein sequence ID" value="KAF2752036.1"/>
    <property type="molecule type" value="Genomic_DNA"/>
</dbReference>
<feature type="compositionally biased region" description="Basic and acidic residues" evidence="9">
    <location>
        <begin position="579"/>
        <end position="589"/>
    </location>
</feature>
<dbReference type="OrthoDB" id="26740at2759"/>
<keyword evidence="3 10" id="KW-0812">Transmembrane</keyword>
<evidence type="ECO:0000313" key="13">
    <source>
        <dbReference type="Proteomes" id="UP000799440"/>
    </source>
</evidence>
<gene>
    <name evidence="12" type="ORF">M011DRAFT_415115</name>
</gene>
<keyword evidence="5 10" id="KW-1133">Transmembrane helix</keyword>
<evidence type="ECO:0000256" key="2">
    <source>
        <dbReference type="ARBA" id="ARBA00022448"/>
    </source>
</evidence>
<feature type="compositionally biased region" description="Low complexity" evidence="9">
    <location>
        <begin position="661"/>
        <end position="688"/>
    </location>
</feature>
<dbReference type="Pfam" id="PF15413">
    <property type="entry name" value="PH_11"/>
    <property type="match status" value="1"/>
</dbReference>
<name>A0A6A6VQE1_9PLEO</name>
<feature type="transmembrane region" description="Helical" evidence="10">
    <location>
        <begin position="7"/>
        <end position="31"/>
    </location>
</feature>
<dbReference type="PANTHER" id="PTHR13466:SF19">
    <property type="entry name" value="NUCLEUS-VACUOLE JUNCTION PROTEIN 2"/>
    <property type="match status" value="1"/>
</dbReference>
<dbReference type="PROSITE" id="PS51847">
    <property type="entry name" value="SMP"/>
    <property type="match status" value="1"/>
</dbReference>
<evidence type="ECO:0000256" key="6">
    <source>
        <dbReference type="ARBA" id="ARBA00023055"/>
    </source>
</evidence>
<keyword evidence="8 10" id="KW-0472">Membrane</keyword>
<evidence type="ECO:0000256" key="7">
    <source>
        <dbReference type="ARBA" id="ARBA00023121"/>
    </source>
</evidence>
<sequence>MTWSGFLAVYLLGGVTFIPLTLGLLFLHAFITQPVAGTKAEVQGKAGDKSYPDGSKNSDFDDAAFDGLPQELKTQAHVPAVAAGYFAVCREYVPGGINGKPPERTTPAGSVVATESPSVYQSMYRSIFDRNKTTSPSLDANAGKSKKARNVFYVVLRLGILMLYDDSEQLEVRHVISLAHYDVDIYGGGDPIPEGELWIKRNCIRLVQRSQPDKEPSDAKPFYLFSDNCSEKEDFYHAILKTYEERPDAPCTPPHPLKFDTADLVRLVQQLHASEDSLHTRWLNALIGRVFLAMYKTEQIEQYIWNKITKKISRVPKPALISKINLQKVDMGHLPPFITNPRMRDLTVDGLLTLEADVSYKGNFRVEISAIARIELGSRFKPREVSLVLATTLKKLEGHILIKIKPPPSNRLWISFATAPKMELSVEPIVSSRQITYGVILRAIESRLREVISETLVLPNWDDIPFKATEESLFRGGIWESDAKKERDTDPIKAIIEQESQLAEKDAESDDSDEKVLTPASTETNKSNTATLPTVESPVPQSPISSSKSTVKPKAMRSSSFASVAGPIVSTNEANASSSKKEQKDRVKDAAASMKTITMSQPTSPPETPVGSPSQPSLMHAFEGQRSTSPVPSERRKNEDEQDTDSIDTHGSDRPYLAPEAAQSQTSVSQSKSKQASSTSLARSATTSSDKRQLFNQSLNTATQAAQAAKKWFTKQNQNSPASPNPRTGSASTHEAPNPGATSSHVDTDNTDHKNDQLSTLSLSSKSEITAPLGSPANPIGRGQLIPETILHHGPKTDKKSTGWSVPSAATIANLTRRKPVPPTGAKQAHAKTPSISETSSAIHEEVSSPPPRTPTTASTSTTSSTATMPSSSSQFPQTSKRPGHERKASVGTAAMGVRRKSSAVASSMVSPSSTGSHPHAHGHGHRRQRRSVTESAGSSRGIGDDGLFVVEAPKDLPEESEGVGLGLGLSRMESRGSRGSGGTGVSGKGSREEIVFPGLEGVGDGANGGNEDKSQGT</sequence>
<feature type="compositionally biased region" description="Polar residues" evidence="9">
    <location>
        <begin position="717"/>
        <end position="745"/>
    </location>
</feature>
<dbReference type="GO" id="GO:0015914">
    <property type="term" value="P:phospholipid transport"/>
    <property type="evidence" value="ECO:0007669"/>
    <property type="project" value="TreeGrafter"/>
</dbReference>
<accession>A0A6A6VQE1</accession>
<feature type="compositionally biased region" description="Low complexity" evidence="9">
    <location>
        <begin position="701"/>
        <end position="716"/>
    </location>
</feature>
<dbReference type="GO" id="GO:0005789">
    <property type="term" value="C:endoplasmic reticulum membrane"/>
    <property type="evidence" value="ECO:0007669"/>
    <property type="project" value="UniProtKB-SubCell"/>
</dbReference>
<protein>
    <recommendedName>
        <fullName evidence="11">SMP-LTD domain-containing protein</fullName>
    </recommendedName>
</protein>
<reference evidence="12" key="1">
    <citation type="journal article" date="2020" name="Stud. Mycol.">
        <title>101 Dothideomycetes genomes: a test case for predicting lifestyles and emergence of pathogens.</title>
        <authorList>
            <person name="Haridas S."/>
            <person name="Albert R."/>
            <person name="Binder M."/>
            <person name="Bloem J."/>
            <person name="Labutti K."/>
            <person name="Salamov A."/>
            <person name="Andreopoulos B."/>
            <person name="Baker S."/>
            <person name="Barry K."/>
            <person name="Bills G."/>
            <person name="Bluhm B."/>
            <person name="Cannon C."/>
            <person name="Castanera R."/>
            <person name="Culley D."/>
            <person name="Daum C."/>
            <person name="Ezra D."/>
            <person name="Gonzalez J."/>
            <person name="Henrissat B."/>
            <person name="Kuo A."/>
            <person name="Liang C."/>
            <person name="Lipzen A."/>
            <person name="Lutzoni F."/>
            <person name="Magnuson J."/>
            <person name="Mondo S."/>
            <person name="Nolan M."/>
            <person name="Ohm R."/>
            <person name="Pangilinan J."/>
            <person name="Park H.-J."/>
            <person name="Ramirez L."/>
            <person name="Alfaro M."/>
            <person name="Sun H."/>
            <person name="Tritt A."/>
            <person name="Yoshinaga Y."/>
            <person name="Zwiers L.-H."/>
            <person name="Turgeon B."/>
            <person name="Goodwin S."/>
            <person name="Spatafora J."/>
            <person name="Crous P."/>
            <person name="Grigoriev I."/>
        </authorList>
    </citation>
    <scope>NUCLEOTIDE SEQUENCE</scope>
    <source>
        <strain evidence="12">CBS 119925</strain>
    </source>
</reference>
<dbReference type="Proteomes" id="UP000799440">
    <property type="component" value="Unassembled WGS sequence"/>
</dbReference>
<dbReference type="AlphaFoldDB" id="A0A6A6VQE1"/>
<evidence type="ECO:0000256" key="4">
    <source>
        <dbReference type="ARBA" id="ARBA00022824"/>
    </source>
</evidence>
<dbReference type="PANTHER" id="PTHR13466">
    <property type="entry name" value="TEX2 PROTEIN-RELATED"/>
    <property type="match status" value="1"/>
</dbReference>
<keyword evidence="13" id="KW-1185">Reference proteome</keyword>
<proteinExistence type="predicted"/>
<evidence type="ECO:0000256" key="1">
    <source>
        <dbReference type="ARBA" id="ARBA00004586"/>
    </source>
</evidence>
<feature type="region of interest" description="Disordered" evidence="9">
    <location>
        <begin position="500"/>
        <end position="947"/>
    </location>
</feature>
<feature type="compositionally biased region" description="Polar residues" evidence="9">
    <location>
        <begin position="757"/>
        <end position="768"/>
    </location>
</feature>
<keyword evidence="6" id="KW-0445">Lipid transport</keyword>
<feature type="compositionally biased region" description="Gly residues" evidence="9">
    <location>
        <begin position="979"/>
        <end position="988"/>
    </location>
</feature>
<dbReference type="GO" id="GO:0032865">
    <property type="term" value="C:ERMES complex"/>
    <property type="evidence" value="ECO:0007669"/>
    <property type="project" value="TreeGrafter"/>
</dbReference>
<evidence type="ECO:0000256" key="5">
    <source>
        <dbReference type="ARBA" id="ARBA00022989"/>
    </source>
</evidence>
<keyword evidence="2" id="KW-0813">Transport</keyword>
<feature type="compositionally biased region" description="Basic and acidic residues" evidence="9">
    <location>
        <begin position="746"/>
        <end position="756"/>
    </location>
</feature>
<evidence type="ECO:0000256" key="8">
    <source>
        <dbReference type="ARBA" id="ARBA00023136"/>
    </source>
</evidence>
<evidence type="ECO:0000256" key="3">
    <source>
        <dbReference type="ARBA" id="ARBA00022692"/>
    </source>
</evidence>
<dbReference type="GO" id="GO:0008289">
    <property type="term" value="F:lipid binding"/>
    <property type="evidence" value="ECO:0007669"/>
    <property type="project" value="UniProtKB-KW"/>
</dbReference>
<keyword evidence="4" id="KW-0256">Endoplasmic reticulum</keyword>
<dbReference type="SUPFAM" id="SSF50729">
    <property type="entry name" value="PH domain-like"/>
    <property type="match status" value="1"/>
</dbReference>